<evidence type="ECO:0000256" key="1">
    <source>
        <dbReference type="SAM" id="SignalP"/>
    </source>
</evidence>
<reference evidence="2 3" key="1">
    <citation type="submission" date="2016-10" db="EMBL/GenBank/DDBJ databases">
        <authorList>
            <person name="de Groot N.N."/>
        </authorList>
    </citation>
    <scope>NUCLEOTIDE SEQUENCE [LARGE SCALE GENOMIC DNA]</scope>
    <source>
        <strain evidence="2 3">DSM 22789</strain>
    </source>
</reference>
<sequence length="152" mass="17609">MRTIITILVMVLTNALYAQDTPSATNTSHLDIIHNFINDIANSESRSDVILNKHVWLSDSLDNDMYDYLEASIEEIKLNLSTKNIDEIQYISFQQLPRKETRDIDPEGKPTENMYFLKYKGRQMLAIYIEDNRIASFTLVSKGNRVAHFVTY</sequence>
<dbReference type="EMBL" id="FOZZ01000014">
    <property type="protein sequence ID" value="SFT13436.1"/>
    <property type="molecule type" value="Genomic_DNA"/>
</dbReference>
<dbReference type="Proteomes" id="UP000198785">
    <property type="component" value="Unassembled WGS sequence"/>
</dbReference>
<gene>
    <name evidence="2" type="ORF">SAMN05660206_11425</name>
</gene>
<protein>
    <recommendedName>
        <fullName evidence="4">DUF3887 domain-containing protein</fullName>
    </recommendedName>
</protein>
<keyword evidence="1" id="KW-0732">Signal</keyword>
<feature type="signal peptide" evidence="1">
    <location>
        <begin position="1"/>
        <end position="18"/>
    </location>
</feature>
<evidence type="ECO:0008006" key="4">
    <source>
        <dbReference type="Google" id="ProtNLM"/>
    </source>
</evidence>
<name>A0A1I6VI68_9SPHI</name>
<dbReference type="OrthoDB" id="707272at2"/>
<organism evidence="2 3">
    <name type="scientific">Sphingobacterium wenxiniae</name>
    <dbReference type="NCBI Taxonomy" id="683125"/>
    <lineage>
        <taxon>Bacteria</taxon>
        <taxon>Pseudomonadati</taxon>
        <taxon>Bacteroidota</taxon>
        <taxon>Sphingobacteriia</taxon>
        <taxon>Sphingobacteriales</taxon>
        <taxon>Sphingobacteriaceae</taxon>
        <taxon>Sphingobacterium</taxon>
    </lineage>
</organism>
<dbReference type="RefSeq" id="WP_093367295.1">
    <property type="nucleotide sequence ID" value="NZ_FOZZ01000014.1"/>
</dbReference>
<evidence type="ECO:0000313" key="2">
    <source>
        <dbReference type="EMBL" id="SFT13436.1"/>
    </source>
</evidence>
<proteinExistence type="predicted"/>
<feature type="chain" id="PRO_5011499564" description="DUF3887 domain-containing protein" evidence="1">
    <location>
        <begin position="19"/>
        <end position="152"/>
    </location>
</feature>
<dbReference type="AlphaFoldDB" id="A0A1I6VI68"/>
<accession>A0A1I6VI68</accession>
<evidence type="ECO:0000313" key="3">
    <source>
        <dbReference type="Proteomes" id="UP000198785"/>
    </source>
</evidence>
<keyword evidence="3" id="KW-1185">Reference proteome</keyword>